<sequence>MRTYADEEDRDYLTNRPDNLGELKMKPVDPETGYDSQGMTDRPADVVDKLEFESGEFEFSGVNEIIFVFVGISTDI</sequence>
<organism evidence="1 2">
    <name type="scientific">Panagrolaimus sp. JU765</name>
    <dbReference type="NCBI Taxonomy" id="591449"/>
    <lineage>
        <taxon>Eukaryota</taxon>
        <taxon>Metazoa</taxon>
        <taxon>Ecdysozoa</taxon>
        <taxon>Nematoda</taxon>
        <taxon>Chromadorea</taxon>
        <taxon>Rhabditida</taxon>
        <taxon>Tylenchina</taxon>
        <taxon>Panagrolaimomorpha</taxon>
        <taxon>Panagrolaimoidea</taxon>
        <taxon>Panagrolaimidae</taxon>
        <taxon>Panagrolaimus</taxon>
    </lineage>
</organism>
<name>A0AC34Q4R2_9BILA</name>
<evidence type="ECO:0000313" key="2">
    <source>
        <dbReference type="WBParaSite" id="JU765_v2.g12971.t1"/>
    </source>
</evidence>
<evidence type="ECO:0000313" key="1">
    <source>
        <dbReference type="Proteomes" id="UP000887576"/>
    </source>
</evidence>
<dbReference type="WBParaSite" id="JU765_v2.g12971.t1">
    <property type="protein sequence ID" value="JU765_v2.g12971.t1"/>
    <property type="gene ID" value="JU765_v2.g12971"/>
</dbReference>
<proteinExistence type="predicted"/>
<accession>A0AC34Q4R2</accession>
<reference evidence="2" key="1">
    <citation type="submission" date="2022-11" db="UniProtKB">
        <authorList>
            <consortium name="WormBaseParasite"/>
        </authorList>
    </citation>
    <scope>IDENTIFICATION</scope>
</reference>
<protein>
    <submittedName>
        <fullName evidence="2">Uncharacterized protein</fullName>
    </submittedName>
</protein>
<dbReference type="Proteomes" id="UP000887576">
    <property type="component" value="Unplaced"/>
</dbReference>